<keyword evidence="2" id="KW-1185">Reference proteome</keyword>
<gene>
    <name evidence="1" type="ORF">GCM10023165_10100</name>
</gene>
<reference evidence="2" key="1">
    <citation type="journal article" date="2019" name="Int. J. Syst. Evol. Microbiol.">
        <title>The Global Catalogue of Microorganisms (GCM) 10K type strain sequencing project: providing services to taxonomists for standard genome sequencing and annotation.</title>
        <authorList>
            <consortium name="The Broad Institute Genomics Platform"/>
            <consortium name="The Broad Institute Genome Sequencing Center for Infectious Disease"/>
            <person name="Wu L."/>
            <person name="Ma J."/>
        </authorList>
    </citation>
    <scope>NUCLEOTIDE SEQUENCE [LARGE SCALE GENOMIC DNA]</scope>
    <source>
        <strain evidence="2">JCM 17804</strain>
    </source>
</reference>
<dbReference type="InterPro" id="IPR036291">
    <property type="entry name" value="NAD(P)-bd_dom_sf"/>
</dbReference>
<dbReference type="InterPro" id="IPR021795">
    <property type="entry name" value="DUF3363"/>
</dbReference>
<evidence type="ECO:0000313" key="1">
    <source>
        <dbReference type="EMBL" id="GAA4334351.1"/>
    </source>
</evidence>
<dbReference type="Pfam" id="PF11843">
    <property type="entry name" value="DUF3363"/>
    <property type="match status" value="1"/>
</dbReference>
<comment type="caution">
    <text evidence="1">The sequence shown here is derived from an EMBL/GenBank/DDBJ whole genome shotgun (WGS) entry which is preliminary data.</text>
</comment>
<organism evidence="1 2">
    <name type="scientific">Variovorax defluvii</name>
    <dbReference type="NCBI Taxonomy" id="913761"/>
    <lineage>
        <taxon>Bacteria</taxon>
        <taxon>Pseudomonadati</taxon>
        <taxon>Pseudomonadota</taxon>
        <taxon>Betaproteobacteria</taxon>
        <taxon>Burkholderiales</taxon>
        <taxon>Comamonadaceae</taxon>
        <taxon>Variovorax</taxon>
    </lineage>
</organism>
<dbReference type="InterPro" id="IPR002347">
    <property type="entry name" value="SDR_fam"/>
</dbReference>
<evidence type="ECO:0000313" key="2">
    <source>
        <dbReference type="Proteomes" id="UP001500975"/>
    </source>
</evidence>
<dbReference type="SUPFAM" id="SSF51735">
    <property type="entry name" value="NAD(P)-binding Rossmann-fold domains"/>
    <property type="match status" value="1"/>
</dbReference>
<dbReference type="EMBL" id="BAABGJ010000009">
    <property type="protein sequence ID" value="GAA4334351.1"/>
    <property type="molecule type" value="Genomic_DNA"/>
</dbReference>
<proteinExistence type="predicted"/>
<protein>
    <recommendedName>
        <fullName evidence="3">SDR family NAD(P)-dependent oxidoreductase</fullName>
    </recommendedName>
</protein>
<name>A0ABP8H5F0_9BURK</name>
<accession>A0ABP8H5F0</accession>
<dbReference type="Pfam" id="PF00106">
    <property type="entry name" value="adh_short"/>
    <property type="match status" value="1"/>
</dbReference>
<sequence length="173" mass="19349">MLEATPESFDRLMRVNLRGPFFLTQKVARRFVERGEHNKYRCIINISSANAYAASPNRGEYCLSKAATRTSQHWRAVACTALTITWRLHKASPRPGAIPQEVVAAHVRRLEARRRAGIVERVAEGLWKVPDDLPARCGRCDAQRLGGVAVELNRICPSSGRTVRSARLGWISS</sequence>
<dbReference type="Gene3D" id="3.40.50.720">
    <property type="entry name" value="NAD(P)-binding Rossmann-like Domain"/>
    <property type="match status" value="1"/>
</dbReference>
<evidence type="ECO:0008006" key="3">
    <source>
        <dbReference type="Google" id="ProtNLM"/>
    </source>
</evidence>
<dbReference type="Proteomes" id="UP001500975">
    <property type="component" value="Unassembled WGS sequence"/>
</dbReference>